<feature type="region of interest" description="Disordered" evidence="1">
    <location>
        <begin position="70"/>
        <end position="103"/>
    </location>
</feature>
<keyword evidence="4" id="KW-1185">Reference proteome</keyword>
<keyword evidence="2" id="KW-0472">Membrane</keyword>
<evidence type="ECO:0000313" key="4">
    <source>
        <dbReference type="Proteomes" id="UP000800082"/>
    </source>
</evidence>
<dbReference type="OrthoDB" id="5417811at2759"/>
<dbReference type="AlphaFoldDB" id="A0A6A5R489"/>
<dbReference type="Proteomes" id="UP000800082">
    <property type="component" value="Unassembled WGS sequence"/>
</dbReference>
<name>A0A6A5R489_9PLEO</name>
<feature type="compositionally biased region" description="Acidic residues" evidence="1">
    <location>
        <begin position="73"/>
        <end position="90"/>
    </location>
</feature>
<reference evidence="3" key="1">
    <citation type="journal article" date="2020" name="Stud. Mycol.">
        <title>101 Dothideomycetes genomes: a test case for predicting lifestyles and emergence of pathogens.</title>
        <authorList>
            <person name="Haridas S."/>
            <person name="Albert R."/>
            <person name="Binder M."/>
            <person name="Bloem J."/>
            <person name="Labutti K."/>
            <person name="Salamov A."/>
            <person name="Andreopoulos B."/>
            <person name="Baker S."/>
            <person name="Barry K."/>
            <person name="Bills G."/>
            <person name="Bluhm B."/>
            <person name="Cannon C."/>
            <person name="Castanera R."/>
            <person name="Culley D."/>
            <person name="Daum C."/>
            <person name="Ezra D."/>
            <person name="Gonzalez J."/>
            <person name="Henrissat B."/>
            <person name="Kuo A."/>
            <person name="Liang C."/>
            <person name="Lipzen A."/>
            <person name="Lutzoni F."/>
            <person name="Magnuson J."/>
            <person name="Mondo S."/>
            <person name="Nolan M."/>
            <person name="Ohm R."/>
            <person name="Pangilinan J."/>
            <person name="Park H.-J."/>
            <person name="Ramirez L."/>
            <person name="Alfaro M."/>
            <person name="Sun H."/>
            <person name="Tritt A."/>
            <person name="Yoshinaga Y."/>
            <person name="Zwiers L.-H."/>
            <person name="Turgeon B."/>
            <person name="Goodwin S."/>
            <person name="Spatafora J."/>
            <person name="Crous P."/>
            <person name="Grigoriev I."/>
        </authorList>
    </citation>
    <scope>NUCLEOTIDE SEQUENCE</scope>
    <source>
        <strain evidence="3">CBS 183.55</strain>
    </source>
</reference>
<evidence type="ECO:0000256" key="1">
    <source>
        <dbReference type="SAM" id="MobiDB-lite"/>
    </source>
</evidence>
<keyword evidence="2" id="KW-0812">Transmembrane</keyword>
<organism evidence="3 4">
    <name type="scientific">Didymella exigua CBS 183.55</name>
    <dbReference type="NCBI Taxonomy" id="1150837"/>
    <lineage>
        <taxon>Eukaryota</taxon>
        <taxon>Fungi</taxon>
        <taxon>Dikarya</taxon>
        <taxon>Ascomycota</taxon>
        <taxon>Pezizomycotina</taxon>
        <taxon>Dothideomycetes</taxon>
        <taxon>Pleosporomycetidae</taxon>
        <taxon>Pleosporales</taxon>
        <taxon>Pleosporineae</taxon>
        <taxon>Didymellaceae</taxon>
        <taxon>Didymella</taxon>
    </lineage>
</organism>
<dbReference type="GeneID" id="54354937"/>
<accession>A0A6A5R489</accession>
<feature type="non-terminal residue" evidence="3">
    <location>
        <position position="1"/>
    </location>
</feature>
<gene>
    <name evidence="3" type="ORF">M421DRAFT_76879</name>
</gene>
<sequence>IALTNKDIGQEIHILFIMILLSITIFFCHSLIRLCMLMLNPPREVERYAVPNLTAPEGFQPVVPIPVRLARDDEIDNDDNDDDIEEGDDLEKEKLPPPPPAYGLWRSSVRVDPNLLHWQRVEENRAQSAISMPRSRDASVIAASTRDAPVAEPVSAPRPPSYVSEDGVSYITEAAPRSVAPPQDGPAPAIHPAWRTSYVMSEIRPGEVPASMGRR</sequence>
<keyword evidence="2" id="KW-1133">Transmembrane helix</keyword>
<proteinExistence type="predicted"/>
<feature type="transmembrane region" description="Helical" evidence="2">
    <location>
        <begin position="12"/>
        <end position="32"/>
    </location>
</feature>
<evidence type="ECO:0000313" key="3">
    <source>
        <dbReference type="EMBL" id="KAF1922905.1"/>
    </source>
</evidence>
<protein>
    <submittedName>
        <fullName evidence="3">Uncharacterized protein</fullName>
    </submittedName>
</protein>
<dbReference type="RefSeq" id="XP_033443158.1">
    <property type="nucleotide sequence ID" value="XM_033597270.1"/>
</dbReference>
<evidence type="ECO:0000256" key="2">
    <source>
        <dbReference type="SAM" id="Phobius"/>
    </source>
</evidence>
<dbReference type="EMBL" id="ML979013">
    <property type="protein sequence ID" value="KAF1922905.1"/>
    <property type="molecule type" value="Genomic_DNA"/>
</dbReference>